<keyword evidence="3" id="KW-1185">Reference proteome</keyword>
<evidence type="ECO:0000259" key="1">
    <source>
        <dbReference type="Pfam" id="PF04366"/>
    </source>
</evidence>
<evidence type="ECO:0000313" key="2">
    <source>
        <dbReference type="EMBL" id="KAJ5239945.1"/>
    </source>
</evidence>
<proteinExistence type="predicted"/>
<comment type="caution">
    <text evidence="2">The sequence shown here is derived from an EMBL/GenBank/DDBJ whole genome shotgun (WGS) entry which is preliminary data.</text>
</comment>
<gene>
    <name evidence="2" type="ORF">N7468_004564</name>
</gene>
<dbReference type="GO" id="GO:0051017">
    <property type="term" value="P:actin filament bundle assembly"/>
    <property type="evidence" value="ECO:0007669"/>
    <property type="project" value="TreeGrafter"/>
</dbReference>
<dbReference type="GeneID" id="83201164"/>
<dbReference type="AlphaFoldDB" id="A0A9W9P8R9"/>
<dbReference type="RefSeq" id="XP_058332864.1">
    <property type="nucleotide sequence ID" value="XM_058473861.1"/>
</dbReference>
<dbReference type="GO" id="GO:0051666">
    <property type="term" value="P:actin cortical patch localization"/>
    <property type="evidence" value="ECO:0007669"/>
    <property type="project" value="TreeGrafter"/>
</dbReference>
<accession>A0A9W9P8R9</accession>
<dbReference type="InterPro" id="IPR051702">
    <property type="entry name" value="SH3_domain_YSC84-like"/>
</dbReference>
<organism evidence="2 3">
    <name type="scientific">Penicillium chermesinum</name>
    <dbReference type="NCBI Taxonomy" id="63820"/>
    <lineage>
        <taxon>Eukaryota</taxon>
        <taxon>Fungi</taxon>
        <taxon>Dikarya</taxon>
        <taxon>Ascomycota</taxon>
        <taxon>Pezizomycotina</taxon>
        <taxon>Eurotiomycetes</taxon>
        <taxon>Eurotiomycetidae</taxon>
        <taxon>Eurotiales</taxon>
        <taxon>Aspergillaceae</taxon>
        <taxon>Penicillium</taxon>
    </lineage>
</organism>
<dbReference type="GO" id="GO:0030479">
    <property type="term" value="C:actin cortical patch"/>
    <property type="evidence" value="ECO:0007669"/>
    <property type="project" value="TreeGrafter"/>
</dbReference>
<dbReference type="PANTHER" id="PTHR15629">
    <property type="entry name" value="SH3YL1 PROTEIN"/>
    <property type="match status" value="1"/>
</dbReference>
<dbReference type="InterPro" id="IPR007461">
    <property type="entry name" value="Ysc84_actin-binding"/>
</dbReference>
<dbReference type="Proteomes" id="UP001150941">
    <property type="component" value="Unassembled WGS sequence"/>
</dbReference>
<dbReference type="OrthoDB" id="10255128at2759"/>
<sequence>MSTSTSSKTPLGLRNPIHNPFPSSLSSQCIKAARIIDSFINPLIVGDGGIPRKILGRAKVLIICTVARVGCCGTLRFGSGIMVSRLPDGNWSAPSAVALSGVGCGMTFGVELTDYVFAMSTDEAVAKVMHMPGVSLGLNVSLALGLGRTAESGTIFGMRGASGFYSFSKTRGVYAGLSGEVSIVVENPSANKKIYERKLKARHLVGGGDPVSSRGGAAYARAEFGCYATAVVEYDGQHGSGGVEGPRCVLSGAQADCGAG</sequence>
<name>A0A9W9P8R9_9EURO</name>
<dbReference type="PANTHER" id="PTHR15629:SF2">
    <property type="entry name" value="SH3 DOMAIN-CONTAINING YSC84-LIKE PROTEIN 1"/>
    <property type="match status" value="1"/>
</dbReference>
<dbReference type="EMBL" id="JAPQKS010000003">
    <property type="protein sequence ID" value="KAJ5239945.1"/>
    <property type="molecule type" value="Genomic_DNA"/>
</dbReference>
<reference evidence="2" key="1">
    <citation type="submission" date="2022-11" db="EMBL/GenBank/DDBJ databases">
        <authorList>
            <person name="Petersen C."/>
        </authorList>
    </citation>
    <scope>NUCLEOTIDE SEQUENCE</scope>
    <source>
        <strain evidence="2">IBT 19713</strain>
    </source>
</reference>
<evidence type="ECO:0000313" key="3">
    <source>
        <dbReference type="Proteomes" id="UP001150941"/>
    </source>
</evidence>
<dbReference type="GO" id="GO:0051015">
    <property type="term" value="F:actin filament binding"/>
    <property type="evidence" value="ECO:0007669"/>
    <property type="project" value="TreeGrafter"/>
</dbReference>
<reference evidence="2" key="2">
    <citation type="journal article" date="2023" name="IMA Fungus">
        <title>Comparative genomic study of the Penicillium genus elucidates a diverse pangenome and 15 lateral gene transfer events.</title>
        <authorList>
            <person name="Petersen C."/>
            <person name="Sorensen T."/>
            <person name="Nielsen M.R."/>
            <person name="Sondergaard T.E."/>
            <person name="Sorensen J.L."/>
            <person name="Fitzpatrick D.A."/>
            <person name="Frisvad J.C."/>
            <person name="Nielsen K.L."/>
        </authorList>
    </citation>
    <scope>NUCLEOTIDE SEQUENCE</scope>
    <source>
        <strain evidence="2">IBT 19713</strain>
    </source>
</reference>
<feature type="domain" description="Ysc84 actin-binding" evidence="1">
    <location>
        <begin position="101"/>
        <end position="210"/>
    </location>
</feature>
<protein>
    <recommendedName>
        <fullName evidence="1">Ysc84 actin-binding domain-containing protein</fullName>
    </recommendedName>
</protein>
<dbReference type="Pfam" id="PF04366">
    <property type="entry name" value="Ysc84"/>
    <property type="match status" value="1"/>
</dbReference>
<dbReference type="GO" id="GO:0035091">
    <property type="term" value="F:phosphatidylinositol binding"/>
    <property type="evidence" value="ECO:0007669"/>
    <property type="project" value="TreeGrafter"/>
</dbReference>